<feature type="region of interest" description="Disordered" evidence="1">
    <location>
        <begin position="556"/>
        <end position="584"/>
    </location>
</feature>
<dbReference type="InterPro" id="IPR040676">
    <property type="entry name" value="DUF5641"/>
</dbReference>
<evidence type="ECO:0000313" key="7">
    <source>
        <dbReference type="WBParaSite" id="BXY_1417100.1"/>
    </source>
</evidence>
<dbReference type="Gene3D" id="1.10.340.70">
    <property type="match status" value="1"/>
</dbReference>
<feature type="region of interest" description="Disordered" evidence="1">
    <location>
        <begin position="1"/>
        <end position="35"/>
    </location>
</feature>
<dbReference type="GO" id="GO:0003676">
    <property type="term" value="F:nucleic acid binding"/>
    <property type="evidence" value="ECO:0007669"/>
    <property type="project" value="InterPro"/>
</dbReference>
<feature type="domain" description="Integrase catalytic" evidence="2">
    <location>
        <begin position="1645"/>
        <end position="1819"/>
    </location>
</feature>
<dbReference type="InterPro" id="IPR043128">
    <property type="entry name" value="Rev_trsase/Diguanyl_cyclase"/>
</dbReference>
<evidence type="ECO:0000313" key="3">
    <source>
        <dbReference type="EMBL" id="CAD5234345.1"/>
    </source>
</evidence>
<dbReference type="InterPro" id="IPR012337">
    <property type="entry name" value="RNaseH-like_sf"/>
</dbReference>
<dbReference type="WBParaSite" id="BXY_1417100.1">
    <property type="protein sequence ID" value="BXY_1417100.1"/>
    <property type="gene ID" value="BXY_1417100"/>
</dbReference>
<dbReference type="PANTHER" id="PTHR47331">
    <property type="entry name" value="PHD-TYPE DOMAIN-CONTAINING PROTEIN"/>
    <property type="match status" value="1"/>
</dbReference>
<dbReference type="InterPro" id="IPR001584">
    <property type="entry name" value="Integrase_cat-core"/>
</dbReference>
<dbReference type="Pfam" id="PF17921">
    <property type="entry name" value="Integrase_H2C2"/>
    <property type="match status" value="1"/>
</dbReference>
<feature type="region of interest" description="Disordered" evidence="1">
    <location>
        <begin position="1826"/>
        <end position="1851"/>
    </location>
</feature>
<dbReference type="EMBL" id="CAJFDI010000006">
    <property type="protein sequence ID" value="CAD5234345.1"/>
    <property type="molecule type" value="Genomic_DNA"/>
</dbReference>
<evidence type="ECO:0000313" key="6">
    <source>
        <dbReference type="Proteomes" id="UP000659654"/>
    </source>
</evidence>
<dbReference type="EMBL" id="CAJFCV020000006">
    <property type="protein sequence ID" value="CAG9130046.1"/>
    <property type="molecule type" value="Genomic_DNA"/>
</dbReference>
<sequence>MGAQQPVNDDQDASREKGVNPGGWDGSQRSGTNREEVTRLLKAFGKLLDSAEAAQAQVVPELRECQADPRKENELDIKRWVVKVIALDRAAVEVISTMEALKIMASDHSDTSGEIYGHLTGEVETRVKAIESNLDHAFFLVQRQRISESILNEWGLTTDVYGRVRTTEFAEKRRTQPSRQAKRAKVGTGGTPMSTIRAVKARRLEEAIVGEASNSNMDRDPKEQDHQDVGGEVEENRILSDGSEYASGESDVEFMDQGELLEVKDNRDTSDLKDYIVRLGDRLKRLEMGINRSNNARAPPQQDRHAYTDFSRYHFTERSENRSEFRRHRTQEEFDLHCLRSEVVEGKLICRCEPHTAFQANSCSSSSGNELARYNGKCPADWKIFTASFNALVGLNPRYPPIVKYNILKSKVDFRDEKMITDRSITSRSYARSWEWLHQSHAKPMSCLNYIRTVLATIHIRIDRASLTQVRKLWDGVCELKEANYNMKEDDLRAVIMGTLSDELRRNIRASAEVGRLGGYRNIAADDLAREIFDFVTAEVEDQEAHESAMRQFRPAPQFHPFGNRIHGDGRQQSRPDNRTGGAGPIRFQGPSCYFCLGAHKAVACTRYQSTQSRVYRARDKGLCNKCLIPRHNGECRIGPCRNCGERHHLAICGKPKPRATGGNTAEIGSRNVVAAIADQGRKEQIEMPSNLFMTLDLLMSNGPKGTAKPMRVALDTHSSTNFITVERARELGLKLEDGGEMPANIFGNISNAVKAYKTVAHMHLKNNKINPVTLYAIDEIISPYPMLESVPQEIDELFKWDPSGSLVRRAPDILLGLQDTLLLQPQTVEARLECGLTLMQTIMGYIVCGSVREDTEATALLINRTESKELTPEQRCIKQLYDMEHLGVADEDYNKTEEDVVTERFKRELSVDQSGRYQVMLPVKDCITELGSNKYITMQMTESLRRRILKDKEAQEAYKETFEKYLEEGILVEVHDDKLPEGAIGEHYLPHHPVRKLDSNTTKIRIVVNPTTKSSKSGISFNDAMFKGRTDLPTIFGIMLRSRTYPILTISDVEKAFLQLTVHPSHRPLCRLLYWKDISKPMTRENIRVFEFQRLCFGLKPSPFLLQQTIRAHLERKDPVLGREIIKDMYVDNITVGAENSAEAQRKAERAVELFGSAKMKLREFVSNGNITLPEGLMGNRDKVKFLGTGWMVEEDLLVVKVPILRFLEEITMSVVLGDISSLYDLLGLALPLLTKLKAFFQSLWPLKLRWRQPFPQEKKEEWLQLAREWNGQEIRFPRYTKVEEGDELHVFSDASAIAMGAVVYVVSKGNSRPPMIVAARGQIAPLNKERTIPQKELGGANIGVRLAESVNKELGRELRIISWIDNEAVIHWIKSGAPRQPLAINNLLKRIWESSVRDFNYVPTDANPADIISRGCHPSELDQSRLWRHGPEFLSGLKEGWPTKLNVHIEGRPFDPSGPDDLVILATAQREMNPVITMVYKHSNFDRAIRVVQCLLRPFLRKNVDDMTQETLRARALRVVHKLDQDVWPPSDDQRKDLGIYLDSEGILRSKGRISEADLVEGALHPIFVSDKSPLARSLIQKAHEELGHQGPGATLHKLRYKYWIPRGKRTTAGVLRHCAKCRLWLAKPFLKPPSEQLPKERVEIQPPFRNAALDMFGPLKVFAGRKCVKRYVIIFTCMTVRAIHLEVANSQSGEDFLLAFRRFKAIRGVPKFIQSDNGRNFIKAHDLIQRDHEELVWKFIDPRSPWQNGVVERLVGITKEAFYRSKPRFRGLKDIELGTVIKEIQSAVNQRPLYPRGDDRDALQPLRPIDFLSPAGFFYLNPRQGEDNDISDPSYVPESERRKRKAERAADAHDLQQLHNYLSQVLEVFWGIWIEEYLMGLRERERTPRRSGNVRTRPIIGEIVMMQKPIQDRSQWLLAQITAILPTKAGTDPAYVVVRRREGDEWKYEKVAVHMLFPLEDEDMVNESNGYTGQRASTSETVPGDQEKKYESGNRPGPSETLDTTQQEADPQSHQNCRRTRRPTSRYPKETFVTFMVVTSTWRARGGLVRTRSSVRDNTFDFSASSSTMRPRITMEKRPRITYEEPKDSEERVVETTRPRPKSQLGEVRGMKLEYEEYEGRLVRIDIESLGKCNGTGDHLQCRPAHYDEIIKEWEAGKTCNHLYELIALWRTSRATGKCREKCLGSLKKYRDVQRSARDYMENILSGGVF</sequence>
<feature type="compositionally biased region" description="Basic and acidic residues" evidence="1">
    <location>
        <begin position="217"/>
        <end position="233"/>
    </location>
</feature>
<dbReference type="Proteomes" id="UP000582659">
    <property type="component" value="Unassembled WGS sequence"/>
</dbReference>
<reference evidence="4" key="2">
    <citation type="submission" date="2020-08" db="EMBL/GenBank/DDBJ databases">
        <authorList>
            <person name="Kikuchi T."/>
        </authorList>
    </citation>
    <scope>NUCLEOTIDE SEQUENCE</scope>
    <source>
        <strain evidence="3">Ka4C1</strain>
    </source>
</reference>
<dbReference type="PROSITE" id="PS50994">
    <property type="entry name" value="INTEGRASE"/>
    <property type="match status" value="1"/>
</dbReference>
<dbReference type="InterPro" id="IPR008042">
    <property type="entry name" value="Retrotrans_Pao"/>
</dbReference>
<dbReference type="InterPro" id="IPR043502">
    <property type="entry name" value="DNA/RNA_pol_sf"/>
</dbReference>
<dbReference type="Pfam" id="PF05380">
    <property type="entry name" value="Peptidase_A17"/>
    <property type="match status" value="1"/>
</dbReference>
<feature type="region of interest" description="Disordered" evidence="1">
    <location>
        <begin position="210"/>
        <end position="233"/>
    </location>
</feature>
<dbReference type="OrthoDB" id="5920214at2759"/>
<evidence type="ECO:0000313" key="4">
    <source>
        <dbReference type="EMBL" id="CAG9130046.1"/>
    </source>
</evidence>
<evidence type="ECO:0000256" key="1">
    <source>
        <dbReference type="SAM" id="MobiDB-lite"/>
    </source>
</evidence>
<dbReference type="Proteomes" id="UP000659654">
    <property type="component" value="Unassembled WGS sequence"/>
</dbReference>
<feature type="region of interest" description="Disordered" evidence="1">
    <location>
        <begin position="1969"/>
        <end position="2028"/>
    </location>
</feature>
<feature type="compositionally biased region" description="Polar residues" evidence="1">
    <location>
        <begin position="2004"/>
        <end position="2018"/>
    </location>
</feature>
<feature type="region of interest" description="Disordered" evidence="1">
    <location>
        <begin position="172"/>
        <end position="192"/>
    </location>
</feature>
<dbReference type="Gene3D" id="3.30.420.10">
    <property type="entry name" value="Ribonuclease H-like superfamily/Ribonuclease H"/>
    <property type="match status" value="1"/>
</dbReference>
<keyword evidence="6" id="KW-1185">Reference proteome</keyword>
<feature type="compositionally biased region" description="Polar residues" evidence="1">
    <location>
        <begin position="1969"/>
        <end position="1984"/>
    </location>
</feature>
<dbReference type="Gene3D" id="3.10.10.10">
    <property type="entry name" value="HIV Type 1 Reverse Transcriptase, subunit A, domain 1"/>
    <property type="match status" value="1"/>
</dbReference>
<dbReference type="Proteomes" id="UP000095284">
    <property type="component" value="Unplaced"/>
</dbReference>
<evidence type="ECO:0000259" key="2">
    <source>
        <dbReference type="PROSITE" id="PS50994"/>
    </source>
</evidence>
<name>A0A1I7SM87_BURXY</name>
<dbReference type="eggNOG" id="ENOG502QR56">
    <property type="taxonomic scope" value="Eukaryota"/>
</dbReference>
<dbReference type="GO" id="GO:0015074">
    <property type="term" value="P:DNA integration"/>
    <property type="evidence" value="ECO:0007669"/>
    <property type="project" value="InterPro"/>
</dbReference>
<dbReference type="PANTHER" id="PTHR47331:SF5">
    <property type="entry name" value="RIBONUCLEASE H"/>
    <property type="match status" value="1"/>
</dbReference>
<dbReference type="Pfam" id="PF18701">
    <property type="entry name" value="DUF5641"/>
    <property type="match status" value="1"/>
</dbReference>
<gene>
    <name evidence="3" type="ORF">BXYJ_LOCUS14436</name>
</gene>
<dbReference type="SUPFAM" id="SSF56672">
    <property type="entry name" value="DNA/RNA polymerases"/>
    <property type="match status" value="1"/>
</dbReference>
<dbReference type="GO" id="GO:0042575">
    <property type="term" value="C:DNA polymerase complex"/>
    <property type="evidence" value="ECO:0007669"/>
    <property type="project" value="UniProtKB-ARBA"/>
</dbReference>
<accession>A0A1I7SM87</accession>
<feature type="compositionally biased region" description="Basic and acidic residues" evidence="1">
    <location>
        <begin position="566"/>
        <end position="578"/>
    </location>
</feature>
<protein>
    <submittedName>
        <fullName evidence="3">(pine wood nematode) hypothetical protein</fullName>
    </submittedName>
    <submittedName>
        <fullName evidence="7">Integrase catalytic domain-containing protein</fullName>
    </submittedName>
</protein>
<dbReference type="InterPro" id="IPR041588">
    <property type="entry name" value="Integrase_H2C2"/>
</dbReference>
<dbReference type="SUPFAM" id="SSF53098">
    <property type="entry name" value="Ribonuclease H-like"/>
    <property type="match status" value="1"/>
</dbReference>
<reference evidence="7" key="1">
    <citation type="submission" date="2016-11" db="UniProtKB">
        <authorList>
            <consortium name="WormBaseParasite"/>
        </authorList>
    </citation>
    <scope>IDENTIFICATION</scope>
</reference>
<dbReference type="Gene3D" id="3.30.70.270">
    <property type="match status" value="1"/>
</dbReference>
<organism evidence="5 7">
    <name type="scientific">Bursaphelenchus xylophilus</name>
    <name type="common">Pinewood nematode worm</name>
    <name type="synonym">Aphelenchoides xylophilus</name>
    <dbReference type="NCBI Taxonomy" id="6326"/>
    <lineage>
        <taxon>Eukaryota</taxon>
        <taxon>Metazoa</taxon>
        <taxon>Ecdysozoa</taxon>
        <taxon>Nematoda</taxon>
        <taxon>Chromadorea</taxon>
        <taxon>Rhabditida</taxon>
        <taxon>Tylenchina</taxon>
        <taxon>Tylenchomorpha</taxon>
        <taxon>Aphelenchoidea</taxon>
        <taxon>Aphelenchoididae</taxon>
        <taxon>Bursaphelenchus</taxon>
    </lineage>
</organism>
<proteinExistence type="predicted"/>
<evidence type="ECO:0000313" key="5">
    <source>
        <dbReference type="Proteomes" id="UP000095284"/>
    </source>
</evidence>
<dbReference type="InterPro" id="IPR036397">
    <property type="entry name" value="RNaseH_sf"/>
</dbReference>